<protein>
    <recommendedName>
        <fullName evidence="2">PUB domain-containing protein</fullName>
    </recommendedName>
</protein>
<comment type="caution">
    <text evidence="3">The sequence shown here is derived from an EMBL/GenBank/DDBJ whole genome shotgun (WGS) entry which is preliminary data.</text>
</comment>
<accession>A0A7J7G9Y3</accession>
<feature type="region of interest" description="Disordered" evidence="1">
    <location>
        <begin position="182"/>
        <end position="210"/>
    </location>
</feature>
<sequence>MTLGLYIKRGEKPKRCSHLNSAHAEQLAAQPNGVKPRGTGNAAVSTAVRPLMRLRRRWPTKWDSSATVFFFLKWTDFIVGGSIRHTTAGQLTVSVLPGRRRQEKLGVQEERIRVGKELLDAKRIEEENERKWWGLFITFVSSVFGATRVVASWKAEKEEEKRAREKIRQKLEEDKRYISQAERRRKLGLPPEDPVAAKPSAPAVEEKNSLVPVRPATKAEQMRECLRSLKQNHKDNEAKVKMAFNTLLTYARNVATNTNEEKFRKIRLSNAAFQARVGALKGGIKFLELCGFKKIDSGEFLSLPRDKVDMAVLNSAGTELNSAINNPFFGVL</sequence>
<dbReference type="Proteomes" id="UP000593564">
    <property type="component" value="Unassembled WGS sequence"/>
</dbReference>
<dbReference type="PANTHER" id="PTHR46713">
    <property type="entry name" value="F13M7.16 PROTEIN"/>
    <property type="match status" value="1"/>
</dbReference>
<dbReference type="InterPro" id="IPR018997">
    <property type="entry name" value="PUB_domain"/>
</dbReference>
<reference evidence="3 4" key="2">
    <citation type="submission" date="2020-07" db="EMBL/GenBank/DDBJ databases">
        <title>Genome assembly of wild tea tree DASZ reveals pedigree and selection history of tea varieties.</title>
        <authorList>
            <person name="Zhang W."/>
        </authorList>
    </citation>
    <scope>NUCLEOTIDE SEQUENCE [LARGE SCALE GENOMIC DNA]</scope>
    <source>
        <strain evidence="4">cv. G240</strain>
        <tissue evidence="3">Leaf</tissue>
    </source>
</reference>
<dbReference type="Pfam" id="PF09409">
    <property type="entry name" value="PUB"/>
    <property type="match status" value="1"/>
</dbReference>
<evidence type="ECO:0000256" key="1">
    <source>
        <dbReference type="SAM" id="MobiDB-lite"/>
    </source>
</evidence>
<dbReference type="AlphaFoldDB" id="A0A7J7G9Y3"/>
<gene>
    <name evidence="3" type="ORF">HYC85_024893</name>
</gene>
<dbReference type="SMART" id="SM00580">
    <property type="entry name" value="PUG"/>
    <property type="match status" value="1"/>
</dbReference>
<evidence type="ECO:0000313" key="4">
    <source>
        <dbReference type="Proteomes" id="UP000593564"/>
    </source>
</evidence>
<dbReference type="CDD" id="cd10461">
    <property type="entry name" value="PUB_UBA_plant"/>
    <property type="match status" value="1"/>
</dbReference>
<evidence type="ECO:0000259" key="2">
    <source>
        <dbReference type="Pfam" id="PF09409"/>
    </source>
</evidence>
<dbReference type="EMBL" id="JACBKZ010000012">
    <property type="protein sequence ID" value="KAF5937387.1"/>
    <property type="molecule type" value="Genomic_DNA"/>
</dbReference>
<reference evidence="4" key="1">
    <citation type="journal article" date="2020" name="Nat. Commun.">
        <title>Genome assembly of wild tea tree DASZ reveals pedigree and selection history of tea varieties.</title>
        <authorList>
            <person name="Zhang W."/>
            <person name="Zhang Y."/>
            <person name="Qiu H."/>
            <person name="Guo Y."/>
            <person name="Wan H."/>
            <person name="Zhang X."/>
            <person name="Scossa F."/>
            <person name="Alseekh S."/>
            <person name="Zhang Q."/>
            <person name="Wang P."/>
            <person name="Xu L."/>
            <person name="Schmidt M.H."/>
            <person name="Jia X."/>
            <person name="Li D."/>
            <person name="Zhu A."/>
            <person name="Guo F."/>
            <person name="Chen W."/>
            <person name="Ni D."/>
            <person name="Usadel B."/>
            <person name="Fernie A.R."/>
            <person name="Wen W."/>
        </authorList>
    </citation>
    <scope>NUCLEOTIDE SEQUENCE [LARGE SCALE GENOMIC DNA]</scope>
    <source>
        <strain evidence="4">cv. G240</strain>
    </source>
</reference>
<feature type="domain" description="PUB" evidence="2">
    <location>
        <begin position="238"/>
        <end position="309"/>
    </location>
</feature>
<dbReference type="InterPro" id="IPR036339">
    <property type="entry name" value="PUB-like_dom_sf"/>
</dbReference>
<dbReference type="SUPFAM" id="SSF143503">
    <property type="entry name" value="PUG domain-like"/>
    <property type="match status" value="1"/>
</dbReference>
<proteinExistence type="predicted"/>
<dbReference type="PANTHER" id="PTHR46713:SF1">
    <property type="entry name" value="F13M7.16 PROTEIN"/>
    <property type="match status" value="1"/>
</dbReference>
<name>A0A7J7G9Y3_CAMSI</name>
<organism evidence="3 4">
    <name type="scientific">Camellia sinensis</name>
    <name type="common">Tea plant</name>
    <name type="synonym">Thea sinensis</name>
    <dbReference type="NCBI Taxonomy" id="4442"/>
    <lineage>
        <taxon>Eukaryota</taxon>
        <taxon>Viridiplantae</taxon>
        <taxon>Streptophyta</taxon>
        <taxon>Embryophyta</taxon>
        <taxon>Tracheophyta</taxon>
        <taxon>Spermatophyta</taxon>
        <taxon>Magnoliopsida</taxon>
        <taxon>eudicotyledons</taxon>
        <taxon>Gunneridae</taxon>
        <taxon>Pentapetalae</taxon>
        <taxon>asterids</taxon>
        <taxon>Ericales</taxon>
        <taxon>Theaceae</taxon>
        <taxon>Camellia</taxon>
    </lineage>
</organism>
<dbReference type="Gene3D" id="1.20.58.2190">
    <property type="match status" value="1"/>
</dbReference>
<keyword evidence="4" id="KW-1185">Reference proteome</keyword>
<evidence type="ECO:0000313" key="3">
    <source>
        <dbReference type="EMBL" id="KAF5937387.1"/>
    </source>
</evidence>